<dbReference type="Proteomes" id="UP000607653">
    <property type="component" value="Unassembled WGS sequence"/>
</dbReference>
<comment type="caution">
    <text evidence="1">The sequence shown here is derived from an EMBL/GenBank/DDBJ whole genome shotgun (WGS) entry which is preliminary data.</text>
</comment>
<name>A0A822XYR2_NELNU</name>
<reference evidence="1 2" key="1">
    <citation type="journal article" date="2020" name="Mol. Biol. Evol.">
        <title>Distinct Expression and Methylation Patterns for Genes with Different Fates following a Single Whole-Genome Duplication in Flowering Plants.</title>
        <authorList>
            <person name="Shi T."/>
            <person name="Rahmani R.S."/>
            <person name="Gugger P.F."/>
            <person name="Wang M."/>
            <person name="Li H."/>
            <person name="Zhang Y."/>
            <person name="Li Z."/>
            <person name="Wang Q."/>
            <person name="Van de Peer Y."/>
            <person name="Marchal K."/>
            <person name="Chen J."/>
        </authorList>
    </citation>
    <scope>NUCLEOTIDE SEQUENCE [LARGE SCALE GENOMIC DNA]</scope>
    <source>
        <tissue evidence="1">Leaf</tissue>
    </source>
</reference>
<organism evidence="1 2">
    <name type="scientific">Nelumbo nucifera</name>
    <name type="common">Sacred lotus</name>
    <dbReference type="NCBI Taxonomy" id="4432"/>
    <lineage>
        <taxon>Eukaryota</taxon>
        <taxon>Viridiplantae</taxon>
        <taxon>Streptophyta</taxon>
        <taxon>Embryophyta</taxon>
        <taxon>Tracheophyta</taxon>
        <taxon>Spermatophyta</taxon>
        <taxon>Magnoliopsida</taxon>
        <taxon>Proteales</taxon>
        <taxon>Nelumbonaceae</taxon>
        <taxon>Nelumbo</taxon>
    </lineage>
</organism>
<gene>
    <name evidence="1" type="ORF">HUJ06_024001</name>
</gene>
<evidence type="ECO:0000313" key="2">
    <source>
        <dbReference type="Proteomes" id="UP000607653"/>
    </source>
</evidence>
<dbReference type="EMBL" id="DUZY01000001">
    <property type="protein sequence ID" value="DAD22538.1"/>
    <property type="molecule type" value="Genomic_DNA"/>
</dbReference>
<dbReference type="AlphaFoldDB" id="A0A822XYR2"/>
<sequence>MASQKGRAWRVFATVSASRALDPDEIVACIRPKEEALRWGSDPEIDEILAGARRCAGNNGSLEGSTAAQGQDKNRETLRVQRESLCWGVSVKQS</sequence>
<protein>
    <submittedName>
        <fullName evidence="1">Uncharacterized protein</fullName>
    </submittedName>
</protein>
<proteinExistence type="predicted"/>
<accession>A0A822XYR2</accession>
<keyword evidence="2" id="KW-1185">Reference proteome</keyword>
<evidence type="ECO:0000313" key="1">
    <source>
        <dbReference type="EMBL" id="DAD22538.1"/>
    </source>
</evidence>